<dbReference type="Pfam" id="PF00174">
    <property type="entry name" value="Oxidored_molyb"/>
    <property type="match status" value="1"/>
</dbReference>
<organism evidence="2 3">
    <name type="scientific">Streptomyces solincola</name>
    <dbReference type="NCBI Taxonomy" id="2100817"/>
    <lineage>
        <taxon>Bacteria</taxon>
        <taxon>Bacillati</taxon>
        <taxon>Actinomycetota</taxon>
        <taxon>Actinomycetes</taxon>
        <taxon>Kitasatosporales</taxon>
        <taxon>Streptomycetaceae</taxon>
        <taxon>Streptomyces</taxon>
    </lineage>
</organism>
<dbReference type="Gene3D" id="3.90.420.10">
    <property type="entry name" value="Oxidoreductase, molybdopterin-binding domain"/>
    <property type="match status" value="1"/>
</dbReference>
<keyword evidence="3" id="KW-1185">Reference proteome</keyword>
<feature type="domain" description="Oxidoreductase molybdopterin-binding" evidence="1">
    <location>
        <begin position="28"/>
        <end position="165"/>
    </location>
</feature>
<accession>A0A2S9Q0J6</accession>
<protein>
    <submittedName>
        <fullName evidence="2">Molybdopterin-dependent oxidoreductase</fullName>
    </submittedName>
</protein>
<dbReference type="EMBL" id="PVLV01000076">
    <property type="protein sequence ID" value="PRH80152.1"/>
    <property type="molecule type" value="Genomic_DNA"/>
</dbReference>
<dbReference type="OrthoDB" id="3577245at2"/>
<gene>
    <name evidence="2" type="ORF">C6N75_05755</name>
</gene>
<dbReference type="SUPFAM" id="SSF56524">
    <property type="entry name" value="Oxidoreductase molybdopterin-binding domain"/>
    <property type="match status" value="1"/>
</dbReference>
<evidence type="ECO:0000313" key="3">
    <source>
        <dbReference type="Proteomes" id="UP000239322"/>
    </source>
</evidence>
<reference evidence="2 3" key="1">
    <citation type="submission" date="2018-03" db="EMBL/GenBank/DDBJ databases">
        <title>Novel Streptomyces sp. from soil.</title>
        <authorList>
            <person name="Tan G.Y.A."/>
            <person name="Lee Z.Y."/>
        </authorList>
    </citation>
    <scope>NUCLEOTIDE SEQUENCE [LARGE SCALE GENOMIC DNA]</scope>
    <source>
        <strain evidence="2 3">ST5x</strain>
    </source>
</reference>
<dbReference type="Proteomes" id="UP000239322">
    <property type="component" value="Unassembled WGS sequence"/>
</dbReference>
<dbReference type="AlphaFoldDB" id="A0A2S9Q0J6"/>
<dbReference type="InterPro" id="IPR036374">
    <property type="entry name" value="OxRdtase_Mopterin-bd_sf"/>
</dbReference>
<dbReference type="InterPro" id="IPR000572">
    <property type="entry name" value="OxRdtase_Mopterin-bd_dom"/>
</dbReference>
<name>A0A2S9Q0J6_9ACTN</name>
<dbReference type="RefSeq" id="WP_105867752.1">
    <property type="nucleotide sequence ID" value="NZ_PVLV01000076.1"/>
</dbReference>
<proteinExistence type="predicted"/>
<evidence type="ECO:0000313" key="2">
    <source>
        <dbReference type="EMBL" id="PRH80152.1"/>
    </source>
</evidence>
<sequence>MTRTSTALTAARASTALTAHRASGSARSFRVHGEVAEPLTLTAAELRARWPEHRAEVVFQCAQSGPRRHTFQGPLLREVLTAAEPCFDPRRRKHRSRFLVAVGGGDGHHTVLSWAEIDADFGAAPLLLATRIDGRDLDADGCQLVVPTDHCGARYVSAVTGIWVGACGRDGAPPAAGDA</sequence>
<comment type="caution">
    <text evidence="2">The sequence shown here is derived from an EMBL/GenBank/DDBJ whole genome shotgun (WGS) entry which is preliminary data.</text>
</comment>
<evidence type="ECO:0000259" key="1">
    <source>
        <dbReference type="Pfam" id="PF00174"/>
    </source>
</evidence>